<name>A0A7Y6B216_9SPHN</name>
<accession>A0A7Y6B216</accession>
<dbReference type="EMBL" id="JABMCH010000050">
    <property type="protein sequence ID" value="NUU45984.1"/>
    <property type="molecule type" value="Genomic_DNA"/>
</dbReference>
<evidence type="ECO:0000313" key="1">
    <source>
        <dbReference type="EMBL" id="NUU45984.1"/>
    </source>
</evidence>
<evidence type="ECO:0000313" key="2">
    <source>
        <dbReference type="Proteomes" id="UP000536441"/>
    </source>
</evidence>
<sequence>MDKLAELMADGCPTLTDAAYRMRMPVQQVERLWKLIRQGLGDQAR</sequence>
<dbReference type="RefSeq" id="WP_183989000.1">
    <property type="nucleotide sequence ID" value="NZ_CBCRYR010000030.1"/>
</dbReference>
<keyword evidence="2" id="KW-1185">Reference proteome</keyword>
<gene>
    <name evidence="1" type="ORF">HP438_03210</name>
</gene>
<comment type="caution">
    <text evidence="1">The sequence shown here is derived from an EMBL/GenBank/DDBJ whole genome shotgun (WGS) entry which is preliminary data.</text>
</comment>
<protein>
    <submittedName>
        <fullName evidence="1">Uncharacterized protein</fullName>
    </submittedName>
</protein>
<dbReference type="Proteomes" id="UP000536441">
    <property type="component" value="Unassembled WGS sequence"/>
</dbReference>
<organism evidence="1 2">
    <name type="scientific">Sphingomonas zeae</name>
    <dbReference type="NCBI Taxonomy" id="1646122"/>
    <lineage>
        <taxon>Bacteria</taxon>
        <taxon>Pseudomonadati</taxon>
        <taxon>Pseudomonadota</taxon>
        <taxon>Alphaproteobacteria</taxon>
        <taxon>Sphingomonadales</taxon>
        <taxon>Sphingomonadaceae</taxon>
        <taxon>Sphingomonas</taxon>
    </lineage>
</organism>
<dbReference type="AlphaFoldDB" id="A0A7Y6B216"/>
<reference evidence="1 2" key="1">
    <citation type="submission" date="2020-05" db="EMBL/GenBank/DDBJ databases">
        <title>Genome Sequencing of Type Strains.</title>
        <authorList>
            <person name="Lemaire J.F."/>
            <person name="Inderbitzin P."/>
            <person name="Gregorio O.A."/>
            <person name="Collins S.B."/>
            <person name="Wespe N."/>
            <person name="Knight-Connoni V."/>
        </authorList>
    </citation>
    <scope>NUCLEOTIDE SEQUENCE [LARGE SCALE GENOMIC DNA]</scope>
    <source>
        <strain evidence="1 2">DSM 100049</strain>
    </source>
</reference>
<proteinExistence type="predicted"/>